<proteinExistence type="predicted"/>
<dbReference type="AlphaFoldDB" id="A0A7X0JEW5"/>
<protein>
    <submittedName>
        <fullName evidence="1">Copper resistance protein B</fullName>
    </submittedName>
</protein>
<reference evidence="1 2" key="2">
    <citation type="submission" date="2020-08" db="EMBL/GenBank/DDBJ databases">
        <authorList>
            <person name="Partida-Martinez L."/>
            <person name="Huntemann M."/>
            <person name="Clum A."/>
            <person name="Wang J."/>
            <person name="Palaniappan K."/>
            <person name="Ritter S."/>
            <person name="Chen I.-M."/>
            <person name="Stamatis D."/>
            <person name="Reddy T."/>
            <person name="O'Malley R."/>
            <person name="Daum C."/>
            <person name="Shapiro N."/>
            <person name="Ivanova N."/>
            <person name="Kyrpides N."/>
            <person name="Woyke T."/>
        </authorList>
    </citation>
    <scope>NUCLEOTIDE SEQUENCE [LARGE SCALE GENOMIC DNA]</scope>
    <source>
        <strain evidence="1 2">AS3.13</strain>
    </source>
</reference>
<dbReference type="RefSeq" id="WP_260396704.1">
    <property type="nucleotide sequence ID" value="NZ_JACHBT010000020.1"/>
</dbReference>
<reference evidence="1 2" key="1">
    <citation type="submission" date="2020-08" db="EMBL/GenBank/DDBJ databases">
        <title>The Agave Microbiome: Exploring the role of microbial communities in plant adaptations to desert environments.</title>
        <authorList>
            <person name="Partida-Martinez L.P."/>
        </authorList>
    </citation>
    <scope>NUCLEOTIDE SEQUENCE [LARGE SCALE GENOMIC DNA]</scope>
    <source>
        <strain evidence="1 2">AS3.13</strain>
    </source>
</reference>
<dbReference type="Pfam" id="PF05275">
    <property type="entry name" value="CopB"/>
    <property type="match status" value="1"/>
</dbReference>
<gene>
    <name evidence="1" type="ORF">F4693_003294</name>
</gene>
<dbReference type="InterPro" id="IPR007939">
    <property type="entry name" value="Cu-R_B_prcur"/>
</dbReference>
<evidence type="ECO:0000313" key="2">
    <source>
        <dbReference type="Proteomes" id="UP000522313"/>
    </source>
</evidence>
<dbReference type="GO" id="GO:0006878">
    <property type="term" value="P:intracellular copper ion homeostasis"/>
    <property type="evidence" value="ECO:0007669"/>
    <property type="project" value="InterPro"/>
</dbReference>
<accession>A0A7X0JEW5</accession>
<dbReference type="Proteomes" id="UP000522313">
    <property type="component" value="Unassembled WGS sequence"/>
</dbReference>
<dbReference type="EMBL" id="JACHBT010000020">
    <property type="protein sequence ID" value="MBB6506294.1"/>
    <property type="molecule type" value="Genomic_DNA"/>
</dbReference>
<dbReference type="GO" id="GO:0005507">
    <property type="term" value="F:copper ion binding"/>
    <property type="evidence" value="ECO:0007669"/>
    <property type="project" value="InterPro"/>
</dbReference>
<dbReference type="GO" id="GO:0009279">
    <property type="term" value="C:cell outer membrane"/>
    <property type="evidence" value="ECO:0007669"/>
    <property type="project" value="InterPro"/>
</dbReference>
<comment type="caution">
    <text evidence="1">The sequence shown here is derived from an EMBL/GenBank/DDBJ whole genome shotgun (WGS) entry which is preliminary data.</text>
</comment>
<name>A0A7X0JEW5_9SPHN</name>
<sequence>MSVTLALALAAAQMQGMDHAGHMPGMTMPMHRPAATPKPKPRAVKRPTRHRATAMPMPEVAACSPEHAAMGHCEAPASIPATGPSEPCPPEHAAMGHCTAASRDAMASGTALPVGNAPAPAAPAPIYADRVWGAGAMAPARARLRQEHGGMTFTQVMLNIAELQPRGGRDGYRWDGAAWFGGDVDRLVVKSEGDGRFGTRTSGEVQALYSRAIGPYFNVQGGVRQDIGANRRYAVAGVEGLAPYWFDVEATAFVSDHGDVLARVEGYYDQRITQRLILQPRAELNLSAQQVVRDRIGAGLVDAELGVRLRYELHREFAPYVGVSWERAFGATRRLRGDDGGAVVALGVRAWF</sequence>
<evidence type="ECO:0000313" key="1">
    <source>
        <dbReference type="EMBL" id="MBB6506294.1"/>
    </source>
</evidence>
<organism evidence="1 2">
    <name type="scientific">Sphingomonas endophytica</name>
    <dbReference type="NCBI Taxonomy" id="869719"/>
    <lineage>
        <taxon>Bacteria</taxon>
        <taxon>Pseudomonadati</taxon>
        <taxon>Pseudomonadota</taxon>
        <taxon>Alphaproteobacteria</taxon>
        <taxon>Sphingomonadales</taxon>
        <taxon>Sphingomonadaceae</taxon>
        <taxon>Sphingomonas</taxon>
    </lineage>
</organism>